<sequence length="299" mass="32865">MRVEGADNSSNSQRMWGPGRPRLSFGEHSPSHRRRVFAHLAPQEADEQTTVDQHPTSNDLDETSFVVIARPLASPPTPPRRRSWGGADSSDEDPGEEQQPADAGEDQVRLALERFGQLRRQRFMRDQHTRPVGTAALGAQSAGGDAVSMQQHFPSNDVDSYWYNQASPADVAPVAVLVPVHRVNRLQMQRYQLPPPPPVSRNHLEEESRRAALEALRASGSAAPEAGDEDDYFERQQLLRRRRRPLYDRGPDKNGAAADGGSGGGCMSAGRGRQPTVAWLTKHSVVARSLDCSLLQAGM</sequence>
<dbReference type="EMBL" id="JANBUP010000725">
    <property type="protein sequence ID" value="KAJ2810392.1"/>
    <property type="molecule type" value="Genomic_DNA"/>
</dbReference>
<comment type="caution">
    <text evidence="1">The sequence shown here is derived from an EMBL/GenBank/DDBJ whole genome shotgun (WGS) entry which is preliminary data.</text>
</comment>
<feature type="non-terminal residue" evidence="1">
    <location>
        <position position="299"/>
    </location>
</feature>
<protein>
    <submittedName>
        <fullName evidence="1">Uncharacterized protein</fullName>
    </submittedName>
</protein>
<keyword evidence="2" id="KW-1185">Reference proteome</keyword>
<proteinExistence type="predicted"/>
<evidence type="ECO:0000313" key="1">
    <source>
        <dbReference type="EMBL" id="KAJ2810392.1"/>
    </source>
</evidence>
<evidence type="ECO:0000313" key="2">
    <source>
        <dbReference type="Proteomes" id="UP001140096"/>
    </source>
</evidence>
<reference evidence="1" key="1">
    <citation type="submission" date="2022-07" db="EMBL/GenBank/DDBJ databases">
        <title>Phylogenomic reconstructions and comparative analyses of Kickxellomycotina fungi.</title>
        <authorList>
            <person name="Reynolds N.K."/>
            <person name="Stajich J.E."/>
            <person name="Barry K."/>
            <person name="Grigoriev I.V."/>
            <person name="Crous P."/>
            <person name="Smith M.E."/>
        </authorList>
    </citation>
    <scope>NUCLEOTIDE SEQUENCE</scope>
    <source>
        <strain evidence="1">CBS 102833</strain>
    </source>
</reference>
<name>A0ACC1LKP3_9FUNG</name>
<gene>
    <name evidence="1" type="ORF">H4S07_002693</name>
</gene>
<accession>A0ACC1LKP3</accession>
<dbReference type="Proteomes" id="UP001140096">
    <property type="component" value="Unassembled WGS sequence"/>
</dbReference>
<organism evidence="1 2">
    <name type="scientific">Coemansia furcata</name>
    <dbReference type="NCBI Taxonomy" id="417177"/>
    <lineage>
        <taxon>Eukaryota</taxon>
        <taxon>Fungi</taxon>
        <taxon>Fungi incertae sedis</taxon>
        <taxon>Zoopagomycota</taxon>
        <taxon>Kickxellomycotina</taxon>
        <taxon>Kickxellomycetes</taxon>
        <taxon>Kickxellales</taxon>
        <taxon>Kickxellaceae</taxon>
        <taxon>Coemansia</taxon>
    </lineage>
</organism>